<dbReference type="Proteomes" id="UP000531251">
    <property type="component" value="Unassembled WGS sequence"/>
</dbReference>
<dbReference type="RefSeq" id="WP_125973834.1">
    <property type="nucleotide sequence ID" value="NZ_BAAADY010000001.1"/>
</dbReference>
<feature type="chain" id="PRO_5031355828" description="Secreted protein" evidence="1">
    <location>
        <begin position="27"/>
        <end position="246"/>
    </location>
</feature>
<comment type="caution">
    <text evidence="2">The sequence shown here is derived from an EMBL/GenBank/DDBJ whole genome shotgun (WGS) entry which is preliminary data.</text>
</comment>
<dbReference type="EMBL" id="JAATJB010000006">
    <property type="protein sequence ID" value="NJB97947.1"/>
    <property type="molecule type" value="Genomic_DNA"/>
</dbReference>
<keyword evidence="1" id="KW-0732">Signal</keyword>
<organism evidence="2 3">
    <name type="scientific">Sphingomonas trueperi</name>
    <dbReference type="NCBI Taxonomy" id="53317"/>
    <lineage>
        <taxon>Bacteria</taxon>
        <taxon>Pseudomonadati</taxon>
        <taxon>Pseudomonadota</taxon>
        <taxon>Alphaproteobacteria</taxon>
        <taxon>Sphingomonadales</taxon>
        <taxon>Sphingomonadaceae</taxon>
        <taxon>Sphingomonas</taxon>
    </lineage>
</organism>
<dbReference type="Gene3D" id="3.30.110.170">
    <property type="entry name" value="Protein of unknown function (DUF541), domain 1"/>
    <property type="match status" value="1"/>
</dbReference>
<dbReference type="AlphaFoldDB" id="A0A7X5XZM6"/>
<proteinExistence type="predicted"/>
<dbReference type="PANTHER" id="PTHR34387">
    <property type="entry name" value="SLR1258 PROTEIN"/>
    <property type="match status" value="1"/>
</dbReference>
<keyword evidence="3" id="KW-1185">Reference proteome</keyword>
<dbReference type="Gene3D" id="3.30.70.2970">
    <property type="entry name" value="Protein of unknown function (DUF541), domain 2"/>
    <property type="match status" value="1"/>
</dbReference>
<dbReference type="InterPro" id="IPR052022">
    <property type="entry name" value="26kDa_periplasmic_antigen"/>
</dbReference>
<evidence type="ECO:0000256" key="1">
    <source>
        <dbReference type="SAM" id="SignalP"/>
    </source>
</evidence>
<dbReference type="GO" id="GO:0006974">
    <property type="term" value="P:DNA damage response"/>
    <property type="evidence" value="ECO:0007669"/>
    <property type="project" value="TreeGrafter"/>
</dbReference>
<dbReference type="PANTHER" id="PTHR34387:SF1">
    <property type="entry name" value="PERIPLASMIC IMMUNOGENIC PROTEIN"/>
    <property type="match status" value="1"/>
</dbReference>
<name>A0A7X5XZM6_9SPHN</name>
<evidence type="ECO:0000313" key="3">
    <source>
        <dbReference type="Proteomes" id="UP000531251"/>
    </source>
</evidence>
<accession>A0A7X5XZM6</accession>
<dbReference type="InterPro" id="IPR007497">
    <property type="entry name" value="SIMPL/DUF541"/>
</dbReference>
<gene>
    <name evidence="2" type="ORF">GGR89_002274</name>
</gene>
<evidence type="ECO:0008006" key="4">
    <source>
        <dbReference type="Google" id="ProtNLM"/>
    </source>
</evidence>
<reference evidence="2 3" key="1">
    <citation type="submission" date="2020-03" db="EMBL/GenBank/DDBJ databases">
        <title>Genomic Encyclopedia of Type Strains, Phase IV (KMG-IV): sequencing the most valuable type-strain genomes for metagenomic binning, comparative biology and taxonomic classification.</title>
        <authorList>
            <person name="Goeker M."/>
        </authorList>
    </citation>
    <scope>NUCLEOTIDE SEQUENCE [LARGE SCALE GENOMIC DNA]</scope>
    <source>
        <strain evidence="2 3">DSM 7225</strain>
    </source>
</reference>
<sequence>MTRSLPLAALLALAAAPLAFAPQALAQVQPAAQPIPADGTVLDIVAEGTSTRVPDLALIQAGVVTTAGTAGEAMQQNAARMAAVLAALRKAGIAERDLQTSAVNLAPQYRYQENKPPVITGYQASNQLTVRFRDIARSGTILDALVAQGANNIAGPNLTLADEDGALDEARRDAIARAKARAALYAQAAGLKVDRILLISEAGMPQMPQPVPMLMRGKAMMAEADTAIVPGEQKVTASVSVRFLLK</sequence>
<dbReference type="Pfam" id="PF04402">
    <property type="entry name" value="SIMPL"/>
    <property type="match status" value="1"/>
</dbReference>
<feature type="signal peptide" evidence="1">
    <location>
        <begin position="1"/>
        <end position="26"/>
    </location>
</feature>
<evidence type="ECO:0000313" key="2">
    <source>
        <dbReference type="EMBL" id="NJB97947.1"/>
    </source>
</evidence>
<protein>
    <recommendedName>
        <fullName evidence="4">Secreted protein</fullName>
    </recommendedName>
</protein>